<dbReference type="Proteomes" id="UP000717585">
    <property type="component" value="Unassembled WGS sequence"/>
</dbReference>
<evidence type="ECO:0000313" key="2">
    <source>
        <dbReference type="EMBL" id="KAG9389623.1"/>
    </source>
</evidence>
<evidence type="ECO:0000313" key="3">
    <source>
        <dbReference type="Proteomes" id="UP000717585"/>
    </source>
</evidence>
<dbReference type="GO" id="GO:0003924">
    <property type="term" value="F:GTPase activity"/>
    <property type="evidence" value="ECO:0007669"/>
    <property type="project" value="InterPro"/>
</dbReference>
<dbReference type="PANTHER" id="PTHR47978">
    <property type="match status" value="1"/>
</dbReference>
<proteinExistence type="predicted"/>
<accession>A0A8J6APL3</accession>
<evidence type="ECO:0000256" key="1">
    <source>
        <dbReference type="ARBA" id="ARBA00022741"/>
    </source>
</evidence>
<dbReference type="SMART" id="SM00176">
    <property type="entry name" value="RAN"/>
    <property type="match status" value="1"/>
</dbReference>
<dbReference type="SMART" id="SM00173">
    <property type="entry name" value="RAS"/>
    <property type="match status" value="1"/>
</dbReference>
<reference evidence="2" key="1">
    <citation type="submission" date="2021-05" db="EMBL/GenBank/DDBJ databases">
        <title>A free-living protist that lacks canonical eukaryotic 1 DNA replication and segregation systems.</title>
        <authorList>
            <person name="Salas-Leiva D.E."/>
            <person name="Tromer E.C."/>
            <person name="Curtis B.A."/>
            <person name="Jerlstrom-Hultqvist J."/>
            <person name="Kolisko M."/>
            <person name="Yi Z."/>
            <person name="Salas-Leiva J.S."/>
            <person name="Gallot-Lavallee L."/>
            <person name="Kops G.J.P.L."/>
            <person name="Archibald J.M."/>
            <person name="Simpson A.G.B."/>
            <person name="Roger A.J."/>
        </authorList>
    </citation>
    <scope>NUCLEOTIDE SEQUENCE</scope>
    <source>
        <strain evidence="2">BICM</strain>
    </source>
</reference>
<dbReference type="EMBL" id="JAHDYR010000069">
    <property type="protein sequence ID" value="KAG9389623.1"/>
    <property type="molecule type" value="Genomic_DNA"/>
</dbReference>
<dbReference type="OrthoDB" id="10254700at2759"/>
<protein>
    <submittedName>
        <fullName evidence="2">Ras-related protein Rab-28</fullName>
    </submittedName>
</protein>
<dbReference type="Pfam" id="PF00071">
    <property type="entry name" value="Ras"/>
    <property type="match status" value="1"/>
</dbReference>
<keyword evidence="3" id="KW-1185">Reference proteome</keyword>
<dbReference type="InterPro" id="IPR001806">
    <property type="entry name" value="Small_GTPase"/>
</dbReference>
<dbReference type="InterPro" id="IPR027417">
    <property type="entry name" value="P-loop_NTPase"/>
</dbReference>
<organism evidence="2 3">
    <name type="scientific">Carpediemonas membranifera</name>
    <dbReference type="NCBI Taxonomy" id="201153"/>
    <lineage>
        <taxon>Eukaryota</taxon>
        <taxon>Metamonada</taxon>
        <taxon>Carpediemonas-like organisms</taxon>
        <taxon>Carpediemonas</taxon>
    </lineage>
</organism>
<dbReference type="AlphaFoldDB" id="A0A8J6APL3"/>
<keyword evidence="1" id="KW-0547">Nucleotide-binding</keyword>
<dbReference type="GO" id="GO:0005525">
    <property type="term" value="F:GTP binding"/>
    <property type="evidence" value="ECO:0007669"/>
    <property type="project" value="InterPro"/>
</dbReference>
<dbReference type="PRINTS" id="PR00449">
    <property type="entry name" value="RASTRNSFRMNG"/>
</dbReference>
<comment type="caution">
    <text evidence="2">The sequence shown here is derived from an EMBL/GenBank/DDBJ whole genome shotgun (WGS) entry which is preliminary data.</text>
</comment>
<dbReference type="SUPFAM" id="SSF52540">
    <property type="entry name" value="P-loop containing nucleoside triphosphate hydrolases"/>
    <property type="match status" value="1"/>
</dbReference>
<dbReference type="PROSITE" id="PS51419">
    <property type="entry name" value="RAB"/>
    <property type="match status" value="1"/>
</dbReference>
<dbReference type="Gene3D" id="3.40.50.300">
    <property type="entry name" value="P-loop containing nucleotide triphosphate hydrolases"/>
    <property type="match status" value="1"/>
</dbReference>
<name>A0A8J6APL3_9EUKA</name>
<dbReference type="NCBIfam" id="TIGR00231">
    <property type="entry name" value="small_GTP"/>
    <property type="match status" value="1"/>
</dbReference>
<dbReference type="PROSITE" id="PS51421">
    <property type="entry name" value="RAS"/>
    <property type="match status" value="1"/>
</dbReference>
<gene>
    <name evidence="2" type="ORF">J8273_8916</name>
</gene>
<dbReference type="SMART" id="SM00174">
    <property type="entry name" value="RHO"/>
    <property type="match status" value="1"/>
</dbReference>
<dbReference type="SMART" id="SM00175">
    <property type="entry name" value="RAB"/>
    <property type="match status" value="1"/>
</dbReference>
<dbReference type="InterPro" id="IPR005225">
    <property type="entry name" value="Small_GTP-bd"/>
</dbReference>
<dbReference type="FunFam" id="3.40.50.300:FF:001508">
    <property type="entry name" value="Small GTP-binding protein Rab28, putative"/>
    <property type="match status" value="1"/>
</dbReference>
<sequence length="221" mass="24562">MHLAMDSDSDEDVGLQQFKVIILGDGSVGKTSVAQRFTGDNFAQAYKQTIGLDFYAKQMALPEGNEVTLQVWDIGGQSIGGNMIGNYVYGAHAVIMMYDITNYQSFQNLDDWYRLVRKTYSTEKMPLIVLVGNKTDLSYQRAVRLQKHQDFASLNDFMSFFVCAKSGDNINAMFYRIAARLAGVGVSKADVDVQQRVVDAQVVDHPTMEPLAKSKQGCVAM</sequence>